<dbReference type="RefSeq" id="WP_023860520.1">
    <property type="nucleotide sequence ID" value="NZ_AWWH01000197.1"/>
</dbReference>
<organism evidence="2 3">
    <name type="scientific">Ligilactobacillus equi DPC 6820</name>
    <dbReference type="NCBI Taxonomy" id="1392007"/>
    <lineage>
        <taxon>Bacteria</taxon>
        <taxon>Bacillati</taxon>
        <taxon>Bacillota</taxon>
        <taxon>Bacilli</taxon>
        <taxon>Lactobacillales</taxon>
        <taxon>Lactobacillaceae</taxon>
        <taxon>Ligilactobacillus</taxon>
    </lineage>
</organism>
<dbReference type="Proteomes" id="UP000018559">
    <property type="component" value="Unassembled WGS sequence"/>
</dbReference>
<feature type="domain" description="Transposase IS66 C-terminal" evidence="1">
    <location>
        <begin position="3"/>
        <end position="40"/>
    </location>
</feature>
<dbReference type="AlphaFoldDB" id="V7HST6"/>
<accession>V7HST6</accession>
<gene>
    <name evidence="2" type="ORF">LEQ_1752</name>
</gene>
<keyword evidence="3" id="KW-1185">Reference proteome</keyword>
<dbReference type="EMBL" id="AWWH01000197">
    <property type="protein sequence ID" value="ETA73284.1"/>
    <property type="molecule type" value="Genomic_DNA"/>
</dbReference>
<evidence type="ECO:0000259" key="1">
    <source>
        <dbReference type="Pfam" id="PF13817"/>
    </source>
</evidence>
<proteinExistence type="predicted"/>
<protein>
    <submittedName>
        <fullName evidence="2">Transposase IS66</fullName>
    </submittedName>
</protein>
<reference evidence="2 3" key="1">
    <citation type="journal article" date="2014" name="Genome Announc.">
        <title>The Genome of the Predominant Equine Lactobacillus Species, Lactobacillus equi, Is Reflective of Its Lifestyle Adaptations to an Herbivorous Host.</title>
        <authorList>
            <person name="O'Donnell M.M."/>
            <person name="Harris H.M."/>
            <person name="O'Toole P.W."/>
            <person name="Ross R.P."/>
        </authorList>
    </citation>
    <scope>NUCLEOTIDE SEQUENCE [LARGE SCALE GENOMIC DNA]</scope>
    <source>
        <strain evidence="2 3">DPC 6820</strain>
    </source>
</reference>
<evidence type="ECO:0000313" key="2">
    <source>
        <dbReference type="EMBL" id="ETA73284.1"/>
    </source>
</evidence>
<comment type="caution">
    <text evidence="2">The sequence shown here is derived from an EMBL/GenBank/DDBJ whole genome shotgun (WGS) entry which is preliminary data.</text>
</comment>
<dbReference type="Pfam" id="PF13817">
    <property type="entry name" value="DDE_Tnp_IS66_C"/>
    <property type="match status" value="1"/>
</dbReference>
<evidence type="ECO:0000313" key="3">
    <source>
        <dbReference type="Proteomes" id="UP000018559"/>
    </source>
</evidence>
<name>V7HST6_9LACO</name>
<dbReference type="InterPro" id="IPR039552">
    <property type="entry name" value="IS66_C"/>
</dbReference>
<sequence>MYTLVQTAKLNGLDVLKYFKFLMRKVQLREPLDVIACLPWSREAQMECTLD</sequence>